<feature type="transmembrane region" description="Helical" evidence="1">
    <location>
        <begin position="40"/>
        <end position="66"/>
    </location>
</feature>
<gene>
    <name evidence="2" type="ORF">MGAL_10B063675</name>
</gene>
<comment type="caution">
    <text evidence="2">The sequence shown here is derived from an EMBL/GenBank/DDBJ whole genome shotgun (WGS) entry which is preliminary data.</text>
</comment>
<proteinExistence type="predicted"/>
<keyword evidence="1" id="KW-1133">Transmembrane helix</keyword>
<keyword evidence="3" id="KW-1185">Reference proteome</keyword>
<organism evidence="2 3">
    <name type="scientific">Mytilus galloprovincialis</name>
    <name type="common">Mediterranean mussel</name>
    <dbReference type="NCBI Taxonomy" id="29158"/>
    <lineage>
        <taxon>Eukaryota</taxon>
        <taxon>Metazoa</taxon>
        <taxon>Spiralia</taxon>
        <taxon>Lophotrochozoa</taxon>
        <taxon>Mollusca</taxon>
        <taxon>Bivalvia</taxon>
        <taxon>Autobranchia</taxon>
        <taxon>Pteriomorphia</taxon>
        <taxon>Mytilida</taxon>
        <taxon>Mytiloidea</taxon>
        <taxon>Mytilidae</taxon>
        <taxon>Mytilinae</taxon>
        <taxon>Mytilus</taxon>
    </lineage>
</organism>
<evidence type="ECO:0000313" key="3">
    <source>
        <dbReference type="Proteomes" id="UP000596742"/>
    </source>
</evidence>
<reference evidence="2" key="1">
    <citation type="submission" date="2018-11" db="EMBL/GenBank/DDBJ databases">
        <authorList>
            <person name="Alioto T."/>
            <person name="Alioto T."/>
        </authorList>
    </citation>
    <scope>NUCLEOTIDE SEQUENCE</scope>
</reference>
<feature type="transmembrane region" description="Helical" evidence="1">
    <location>
        <begin position="12"/>
        <end position="34"/>
    </location>
</feature>
<dbReference type="GO" id="GO:0038023">
    <property type="term" value="F:signaling receptor activity"/>
    <property type="evidence" value="ECO:0007669"/>
    <property type="project" value="InterPro"/>
</dbReference>
<dbReference type="EMBL" id="UYJE01005692">
    <property type="protein sequence ID" value="VDI39509.1"/>
    <property type="molecule type" value="Genomic_DNA"/>
</dbReference>
<dbReference type="AlphaFoldDB" id="A0A8B6ETA1"/>
<accession>A0A8B6ETA1</accession>
<sequence>MNIFEMKNRMSFIAAFGAISYLCSEVILNGRFIFEFNGHFSLRVFVILVSVICYGLIFFPVFGALTVRTPLGYILGTLHVWVFFFEASFITFGCSDLLSSTNQFLLVLRDWPKLASMFYLAVMLPARFLFSLNIIPYIPIINPKPNTVGPHVDTMDKIRSSLADFRYSARILSVYFVCFVLIYKISVELIIFFLPTIKGWVETISSVVDVIGTAEDVFDSEDVKTARKIVLFLYYTIEGIQSK</sequence>
<feature type="transmembrane region" description="Helical" evidence="1">
    <location>
        <begin position="118"/>
        <end position="138"/>
    </location>
</feature>
<dbReference type="Pfam" id="PF14752">
    <property type="entry name" value="RBP_receptor"/>
    <property type="match status" value="1"/>
</dbReference>
<dbReference type="GO" id="GO:0034632">
    <property type="term" value="F:retinol transmembrane transporter activity"/>
    <property type="evidence" value="ECO:0007669"/>
    <property type="project" value="InterPro"/>
</dbReference>
<dbReference type="Proteomes" id="UP000596742">
    <property type="component" value="Unassembled WGS sequence"/>
</dbReference>
<name>A0A8B6ETA1_MYTGA</name>
<feature type="transmembrane region" description="Helical" evidence="1">
    <location>
        <begin position="78"/>
        <end position="98"/>
    </location>
</feature>
<protein>
    <submittedName>
        <fullName evidence="2">Uncharacterized protein</fullName>
    </submittedName>
</protein>
<evidence type="ECO:0000313" key="2">
    <source>
        <dbReference type="EMBL" id="VDI39509.1"/>
    </source>
</evidence>
<keyword evidence="1" id="KW-0812">Transmembrane</keyword>
<dbReference type="InterPro" id="IPR026612">
    <property type="entry name" value="STRA6-like"/>
</dbReference>
<dbReference type="OrthoDB" id="2376984at2759"/>
<keyword evidence="1" id="KW-0472">Membrane</keyword>
<evidence type="ECO:0000256" key="1">
    <source>
        <dbReference type="SAM" id="Phobius"/>
    </source>
</evidence>
<feature type="transmembrane region" description="Helical" evidence="1">
    <location>
        <begin position="172"/>
        <end position="194"/>
    </location>
</feature>